<evidence type="ECO:0000313" key="1">
    <source>
        <dbReference type="Ensembl" id="ENSOARP00020026493.2"/>
    </source>
</evidence>
<reference evidence="1" key="1">
    <citation type="submission" date="2020-11" db="EMBL/GenBank/DDBJ databases">
        <authorList>
            <person name="Davenport K.M."/>
            <person name="Bickhart D.M."/>
            <person name="Smith T.P.L."/>
            <person name="Murdoch B.M."/>
            <person name="Rosen B.D."/>
        </authorList>
    </citation>
    <scope>NUCLEOTIDE SEQUENCE [LARGE SCALE GENOMIC DNA]</scope>
    <source>
        <strain evidence="1">OAR_USU_Benz2616</strain>
    </source>
</reference>
<organism evidence="1">
    <name type="scientific">Ovis aries</name>
    <name type="common">Sheep</name>
    <dbReference type="NCBI Taxonomy" id="9940"/>
    <lineage>
        <taxon>Eukaryota</taxon>
        <taxon>Metazoa</taxon>
        <taxon>Chordata</taxon>
        <taxon>Craniata</taxon>
        <taxon>Vertebrata</taxon>
        <taxon>Euteleostomi</taxon>
        <taxon>Mammalia</taxon>
        <taxon>Eutheria</taxon>
        <taxon>Laurasiatheria</taxon>
        <taxon>Artiodactyla</taxon>
        <taxon>Ruminantia</taxon>
        <taxon>Pecora</taxon>
        <taxon>Bovidae</taxon>
        <taxon>Caprinae</taxon>
        <taxon>Ovis</taxon>
    </lineage>
</organism>
<sequence>MAASQGRLTFQDVAIDFTQEEWECLDLGQRELYRDVMLENYRNLASLAGLVVSKPDLVTFLEQMQNPWDVRRLEMPAIYTAVSSHNTCGLMSKNPRLENLIQKANLGIYERAHVGNEHLMKDQEHTGVCERPRRCLYGQKETETVSHNVDITAQRSEQCESNCRKHPFQLSTSAEKCISSSKGLNHFLKHTRSLKGNVENRESHPVSTANTHANRSEHRLRLHIHSSTSENQKVKNDGENSQYNQFEGSVSKGSLFFHQQTVSLCSKMCNVDNNGRELIPPSLFNTHHDTVNTEQLLTCNYTSQALSKSSTPNNYKHIYDGVRSHSCNETGCKTAEDSHPMKHQGPQSSDKDSENSTWRNIFYQASGFPLNENTHTGEKTYNCEYGHVSNQPSNLTQQQSIQNPQKSYKCKQCEKAFTNSSSLSRHRKIHSGWKPFKCTECGNTFNQNSELSQDQQIHTGKKLYECKVCGKAFMSHSNLSQHQRIHTGEKHYKCTKCGKAFNQKAHLTQHQRIHTGEKPYKCKDCGKEFNRCSGLTCHQRIHTGEKPYKCKKCGKAFSHHSSLIQHQRIHTGEKHYKCTKCGRAFTQKSHLTQHQRIHTGEKPYKCKDCGKEFNQCSSLTYHQRIHTGEKPYKCTECGNSFRQNSTLTEHQRIHTGEKPYKCKDCGKDFVKNSGLTYHQRIHTGEKPYKCKECGKAFRDQSTLTQHQRIHTGEKPYKCKECGKAFFKHSHLTQHQRIHTGGKTLQM</sequence>
<reference evidence="1" key="3">
    <citation type="submission" date="2025-09" db="UniProtKB">
        <authorList>
            <consortium name="Ensembl"/>
        </authorList>
    </citation>
    <scope>IDENTIFICATION</scope>
</reference>
<proteinExistence type="predicted"/>
<dbReference type="Ensembl" id="ENSOART00020032078.2">
    <property type="protein sequence ID" value="ENSOARP00020026493.2"/>
    <property type="gene ID" value="ENSOARG00020020768.2"/>
</dbReference>
<gene>
    <name evidence="1" type="primary">LOC114117905</name>
</gene>
<name>A0AC11C956_SHEEP</name>
<reference evidence="1" key="2">
    <citation type="submission" date="2025-08" db="UniProtKB">
        <authorList>
            <consortium name="Ensembl"/>
        </authorList>
    </citation>
    <scope>IDENTIFICATION</scope>
</reference>
<accession>A0AC11C956</accession>
<protein>
    <submittedName>
        <fullName evidence="1">Uncharacterized protein</fullName>
    </submittedName>
</protein>